<accession>A0A443IZN7</accession>
<dbReference type="RefSeq" id="WP_120070473.1">
    <property type="nucleotide sequence ID" value="NZ_QYTU02000005.1"/>
</dbReference>
<evidence type="ECO:0000313" key="1">
    <source>
        <dbReference type="EMBL" id="RWR13624.1"/>
    </source>
</evidence>
<reference evidence="1" key="1">
    <citation type="submission" date="2018-12" db="EMBL/GenBank/DDBJ databases">
        <authorList>
            <person name="Sun L."/>
            <person name="Chen Z."/>
        </authorList>
    </citation>
    <scope>NUCLEOTIDE SEQUENCE [LARGE SCALE GENOMIC DNA]</scope>
    <source>
        <strain evidence="1">DSM 16012</strain>
    </source>
</reference>
<protein>
    <submittedName>
        <fullName evidence="1">Uncharacterized protein</fullName>
    </submittedName>
</protein>
<gene>
    <name evidence="1" type="ORF">D4N35_004195</name>
</gene>
<dbReference type="AlphaFoldDB" id="A0A443IZN7"/>
<keyword evidence="2" id="KW-1185">Reference proteome</keyword>
<dbReference type="EMBL" id="QYTU02000005">
    <property type="protein sequence ID" value="RWR13624.1"/>
    <property type="molecule type" value="Genomic_DNA"/>
</dbReference>
<evidence type="ECO:0000313" key="2">
    <source>
        <dbReference type="Proteomes" id="UP000273811"/>
    </source>
</evidence>
<organism evidence="1 2">
    <name type="scientific">Siminovitchia fortis</name>
    <dbReference type="NCBI Taxonomy" id="254758"/>
    <lineage>
        <taxon>Bacteria</taxon>
        <taxon>Bacillati</taxon>
        <taxon>Bacillota</taxon>
        <taxon>Bacilli</taxon>
        <taxon>Bacillales</taxon>
        <taxon>Bacillaceae</taxon>
        <taxon>Siminovitchia</taxon>
    </lineage>
</organism>
<proteinExistence type="predicted"/>
<dbReference type="OrthoDB" id="2881895at2"/>
<sequence length="186" mass="22127">MKNDRKARLKKLVKENKIKRAKIQLADDLLKHYGINISGKEYADFQISEKVHYEVYEQIKTDETKSMSFSYNEEMLKSKMNFLFDYFRDYGKETILFYPSTFGFYFRSSNQLYLDYPIALKIPLAECKEMVIKLMLDMRDDLIVVSENLKFGFVLSEDEYSYVTIDYWVKNKGASAGLSTYRLERF</sequence>
<name>A0A443IZN7_9BACI</name>
<comment type="caution">
    <text evidence="1">The sequence shown here is derived from an EMBL/GenBank/DDBJ whole genome shotgun (WGS) entry which is preliminary data.</text>
</comment>
<dbReference type="Proteomes" id="UP000273811">
    <property type="component" value="Unassembled WGS sequence"/>
</dbReference>